<evidence type="ECO:0000256" key="1">
    <source>
        <dbReference type="ARBA" id="ARBA00023015"/>
    </source>
</evidence>
<gene>
    <name evidence="4" type="ORF">NCAST_05_00870</name>
</gene>
<accession>U5E5W0</accession>
<dbReference type="Gene3D" id="1.10.10.1320">
    <property type="entry name" value="Anti-sigma factor, zinc-finger domain"/>
    <property type="match status" value="1"/>
</dbReference>
<evidence type="ECO:0000313" key="4">
    <source>
        <dbReference type="EMBL" id="GAD81653.1"/>
    </source>
</evidence>
<dbReference type="AlphaFoldDB" id="U5E5W0"/>
<keyword evidence="2" id="KW-0804">Transcription</keyword>
<feature type="domain" description="Putative zinc-finger" evidence="3">
    <location>
        <begin position="3"/>
        <end position="36"/>
    </location>
</feature>
<name>U5E5W0_NOCAS</name>
<dbReference type="STRING" id="1824.SAMN05444423_107205"/>
<dbReference type="InterPro" id="IPR027383">
    <property type="entry name" value="Znf_put"/>
</dbReference>
<comment type="caution">
    <text evidence="4">The sequence shown here is derived from an EMBL/GenBank/DDBJ whole genome shotgun (WGS) entry which is preliminary data.</text>
</comment>
<keyword evidence="5" id="KW-1185">Reference proteome</keyword>
<evidence type="ECO:0000256" key="2">
    <source>
        <dbReference type="ARBA" id="ARBA00023163"/>
    </source>
</evidence>
<dbReference type="Proteomes" id="UP000017048">
    <property type="component" value="Unassembled WGS sequence"/>
</dbReference>
<dbReference type="eggNOG" id="COG5660">
    <property type="taxonomic scope" value="Bacteria"/>
</dbReference>
<evidence type="ECO:0000259" key="3">
    <source>
        <dbReference type="Pfam" id="PF13490"/>
    </source>
</evidence>
<organism evidence="4 5">
    <name type="scientific">Nocardia asteroides NBRC 15531</name>
    <dbReference type="NCBI Taxonomy" id="1110697"/>
    <lineage>
        <taxon>Bacteria</taxon>
        <taxon>Bacillati</taxon>
        <taxon>Actinomycetota</taxon>
        <taxon>Actinomycetes</taxon>
        <taxon>Mycobacteriales</taxon>
        <taxon>Nocardiaceae</taxon>
        <taxon>Nocardia</taxon>
    </lineage>
</organism>
<dbReference type="EMBL" id="BAFO02000005">
    <property type="protein sequence ID" value="GAD81653.1"/>
    <property type="molecule type" value="Genomic_DNA"/>
</dbReference>
<dbReference type="OrthoDB" id="129419at2"/>
<protein>
    <recommendedName>
        <fullName evidence="3">Putative zinc-finger domain-containing protein</fullName>
    </recommendedName>
</protein>
<dbReference type="Pfam" id="PF13490">
    <property type="entry name" value="zf-HC2"/>
    <property type="match status" value="1"/>
</dbReference>
<dbReference type="RefSeq" id="WP_019048483.1">
    <property type="nucleotide sequence ID" value="NZ_BAFO02000005.1"/>
</dbReference>
<sequence length="77" mass="8710">MDCDEFVELVTRFLDGALDGPTEARFLAHIAECDGCEVYLDQIRRTTRDLGTLEAEQLSAPVRDTLLAAFRDWHRPG</sequence>
<keyword evidence="1" id="KW-0805">Transcription regulation</keyword>
<reference evidence="4 5" key="1">
    <citation type="journal article" date="2014" name="BMC Genomics">
        <title>Genome based analysis of type-I polyketide synthase and nonribosomal peptide synthetase gene clusters in seven strains of five representative Nocardia species.</title>
        <authorList>
            <person name="Komaki H."/>
            <person name="Ichikawa N."/>
            <person name="Hosoyama A."/>
            <person name="Takahashi-Nakaguchi A."/>
            <person name="Matsuzawa T."/>
            <person name="Suzuki K."/>
            <person name="Fujita N."/>
            <person name="Gonoi T."/>
        </authorList>
    </citation>
    <scope>NUCLEOTIDE SEQUENCE [LARGE SCALE GENOMIC DNA]</scope>
    <source>
        <strain evidence="4 5">NBRC 15531</strain>
    </source>
</reference>
<dbReference type="GeneID" id="91519061"/>
<proteinExistence type="predicted"/>
<dbReference type="InterPro" id="IPR041916">
    <property type="entry name" value="Anti_sigma_zinc_sf"/>
</dbReference>
<evidence type="ECO:0000313" key="5">
    <source>
        <dbReference type="Proteomes" id="UP000017048"/>
    </source>
</evidence>